<keyword evidence="4" id="KW-1185">Reference proteome</keyword>
<dbReference type="InterPro" id="IPR025164">
    <property type="entry name" value="Toastrack_DUF4097"/>
</dbReference>
<evidence type="ECO:0000313" key="4">
    <source>
        <dbReference type="Proteomes" id="UP000595917"/>
    </source>
</evidence>
<gene>
    <name evidence="3" type="ORF">JFL75_16135</name>
</gene>
<dbReference type="RefSeq" id="WP_215625752.1">
    <property type="nucleotide sequence ID" value="NZ_CP067089.2"/>
</dbReference>
<proteinExistence type="predicted"/>
<evidence type="ECO:0000256" key="1">
    <source>
        <dbReference type="SAM" id="MobiDB-lite"/>
    </source>
</evidence>
<evidence type="ECO:0000259" key="2">
    <source>
        <dbReference type="Pfam" id="PF13349"/>
    </source>
</evidence>
<evidence type="ECO:0000313" key="3">
    <source>
        <dbReference type="EMBL" id="QQO08446.1"/>
    </source>
</evidence>
<name>A0A7T7XL95_9SPIR</name>
<feature type="compositionally biased region" description="Polar residues" evidence="1">
    <location>
        <begin position="315"/>
        <end position="324"/>
    </location>
</feature>
<feature type="domain" description="DUF4097" evidence="2">
    <location>
        <begin position="177"/>
        <end position="343"/>
    </location>
</feature>
<dbReference type="Proteomes" id="UP000595917">
    <property type="component" value="Chromosome"/>
</dbReference>
<feature type="region of interest" description="Disordered" evidence="1">
    <location>
        <begin position="300"/>
        <end position="328"/>
    </location>
</feature>
<protein>
    <submittedName>
        <fullName evidence="3">DUF4097 family beta strand repeat protein</fullName>
    </submittedName>
</protein>
<dbReference type="KEGG" id="bhc:JFL75_16135"/>
<sequence length="351" mass="37558">MKKRLSAVIALLLYIPAAWIQGQVIQEKIMPVNSREIDLSEIREIRVSAGRDTVIIRDGASEKLIIREYMNKNREQYYARIDSRGPVLTVNHGARPVFSGGFTRHMELYLPASFRGTIALDTSGGNIDSTAAVLNLSRFSAGTASGIMEIGLVTADSIGLSSTSGSIACEGLSGDTEISTTSGSVRINNSVQNRKEDRFRLTSTSGPAELGTIRFDEIILKTTSAAIRCGELAGTVNYSATSGTLEITALSGSGVFRTSGSGYITAAFGRVSGDISAHTRNGEIQLVLPEDLSFNFSAETREGPVDTDFPDLLKTQGTRSTGSIGDSPRYTVTAETRSGAIRIRRGNTESL</sequence>
<organism evidence="3 4">
    <name type="scientific">Breznakiella homolactica</name>
    <dbReference type="NCBI Taxonomy" id="2798577"/>
    <lineage>
        <taxon>Bacteria</taxon>
        <taxon>Pseudomonadati</taxon>
        <taxon>Spirochaetota</taxon>
        <taxon>Spirochaetia</taxon>
        <taxon>Spirochaetales</taxon>
        <taxon>Breznakiellaceae</taxon>
        <taxon>Breznakiella</taxon>
    </lineage>
</organism>
<reference evidence="3" key="1">
    <citation type="submission" date="2021-01" db="EMBL/GenBank/DDBJ databases">
        <title>Description of Breznakiella homolactica.</title>
        <authorList>
            <person name="Song Y."/>
            <person name="Brune A."/>
        </authorList>
    </citation>
    <scope>NUCLEOTIDE SEQUENCE</scope>
    <source>
        <strain evidence="3">RmG30</strain>
    </source>
</reference>
<accession>A0A7T7XL95</accession>
<dbReference type="Pfam" id="PF13349">
    <property type="entry name" value="DUF4097"/>
    <property type="match status" value="1"/>
</dbReference>
<dbReference type="EMBL" id="CP067089">
    <property type="protein sequence ID" value="QQO08446.1"/>
    <property type="molecule type" value="Genomic_DNA"/>
</dbReference>
<dbReference type="AlphaFoldDB" id="A0A7T7XL95"/>